<dbReference type="PANTHER" id="PTHR47837:SF1">
    <property type="entry name" value="GTP PYROPHOSPHOKINASE YJBM"/>
    <property type="match status" value="1"/>
</dbReference>
<dbReference type="Pfam" id="PF04607">
    <property type="entry name" value="RelA_SpoT"/>
    <property type="match status" value="1"/>
</dbReference>
<evidence type="ECO:0000313" key="2">
    <source>
        <dbReference type="EMBL" id="MFC5438685.1"/>
    </source>
</evidence>
<feature type="domain" description="RelA/SpoT" evidence="1">
    <location>
        <begin position="70"/>
        <end position="189"/>
    </location>
</feature>
<dbReference type="Proteomes" id="UP001596018">
    <property type="component" value="Unassembled WGS sequence"/>
</dbReference>
<dbReference type="SMART" id="SM00954">
    <property type="entry name" value="RelA_SpoT"/>
    <property type="match status" value="1"/>
</dbReference>
<reference evidence="3" key="1">
    <citation type="journal article" date="2019" name="Int. J. Syst. Evol. Microbiol.">
        <title>The Global Catalogue of Microorganisms (GCM) 10K type strain sequencing project: providing services to taxonomists for standard genome sequencing and annotation.</title>
        <authorList>
            <consortium name="The Broad Institute Genomics Platform"/>
            <consortium name="The Broad Institute Genome Sequencing Center for Infectious Disease"/>
            <person name="Wu L."/>
            <person name="Ma J."/>
        </authorList>
    </citation>
    <scope>NUCLEOTIDE SEQUENCE [LARGE SCALE GENOMIC DNA]</scope>
    <source>
        <strain evidence="3">KACC 12822</strain>
    </source>
</reference>
<protein>
    <recommendedName>
        <fullName evidence="1">RelA/SpoT domain-containing protein</fullName>
    </recommendedName>
</protein>
<dbReference type="SUPFAM" id="SSF81301">
    <property type="entry name" value="Nucleotidyltransferase"/>
    <property type="match status" value="1"/>
</dbReference>
<name>A0ABW0JRW4_9GAMM</name>
<comment type="caution">
    <text evidence="2">The sequence shown here is derived from an EMBL/GenBank/DDBJ whole genome shotgun (WGS) entry which is preliminary data.</text>
</comment>
<gene>
    <name evidence="2" type="ORF">ACFPK0_01515</name>
</gene>
<keyword evidence="3" id="KW-1185">Reference proteome</keyword>
<dbReference type="InterPro" id="IPR052366">
    <property type="entry name" value="GTP_Pyrophosphokinase"/>
</dbReference>
<proteinExistence type="predicted"/>
<dbReference type="CDD" id="cd05399">
    <property type="entry name" value="NT_Rel-Spo_like"/>
    <property type="match status" value="1"/>
</dbReference>
<dbReference type="EMBL" id="JBHSMM010000001">
    <property type="protein sequence ID" value="MFC5438685.1"/>
    <property type="molecule type" value="Genomic_DNA"/>
</dbReference>
<dbReference type="Gene3D" id="3.30.460.10">
    <property type="entry name" value="Beta Polymerase, domain 2"/>
    <property type="match status" value="1"/>
</dbReference>
<sequence>MSFVKPKYSKKQINRAGDILIADQVSPNEHNFADEVLANYRAAHGYPINTFQATLRAKLKSIDDKAIVAQRLKRTPSIVLKLKRFDGMKLARMQDIGGLRAIVSSVARVRKLETSYRISKFQHELVSSKDYLLEPKFDGYRGIHLIYKYSNPNAPDYDGLSLELQIRTRLQHAWATAVETMGTFLGQALKSGQGEDQWREFFSIAGAALADIEKTTPVPGFEDCSSQQIHERLFESEQRLRVLEKLSGFAIAADRITTERGQGGYHLITLDSANRTVTIKPFPVARLEEASLAYATIEARTKSGEPIEAVLVSAGPVESLRKAYPNYFLDTQVFVRQLQRLIDGHRLSRKS</sequence>
<evidence type="ECO:0000313" key="3">
    <source>
        <dbReference type="Proteomes" id="UP001596018"/>
    </source>
</evidence>
<accession>A0ABW0JRW4</accession>
<organism evidence="2 3">
    <name type="scientific">Rhodanobacter ginsenosidimutans</name>
    <dbReference type="NCBI Taxonomy" id="490571"/>
    <lineage>
        <taxon>Bacteria</taxon>
        <taxon>Pseudomonadati</taxon>
        <taxon>Pseudomonadota</taxon>
        <taxon>Gammaproteobacteria</taxon>
        <taxon>Lysobacterales</taxon>
        <taxon>Rhodanobacteraceae</taxon>
        <taxon>Rhodanobacter</taxon>
    </lineage>
</organism>
<dbReference type="InterPro" id="IPR043519">
    <property type="entry name" value="NT_sf"/>
</dbReference>
<dbReference type="RefSeq" id="WP_377337887.1">
    <property type="nucleotide sequence ID" value="NZ_JALBWS010000015.1"/>
</dbReference>
<dbReference type="PANTHER" id="PTHR47837">
    <property type="entry name" value="GTP PYROPHOSPHOKINASE YJBM"/>
    <property type="match status" value="1"/>
</dbReference>
<dbReference type="InterPro" id="IPR007685">
    <property type="entry name" value="RelA_SpoT"/>
</dbReference>
<evidence type="ECO:0000259" key="1">
    <source>
        <dbReference type="SMART" id="SM00954"/>
    </source>
</evidence>